<evidence type="ECO:0000256" key="2">
    <source>
        <dbReference type="ARBA" id="ARBA00023015"/>
    </source>
</evidence>
<gene>
    <name evidence="7" type="ORF">DASB73_039860</name>
</gene>
<reference evidence="7 8" key="1">
    <citation type="journal article" date="2023" name="Elife">
        <title>Identification of key yeast species and microbe-microbe interactions impacting larval growth of Drosophila in the wild.</title>
        <authorList>
            <person name="Mure A."/>
            <person name="Sugiura Y."/>
            <person name="Maeda R."/>
            <person name="Honda K."/>
            <person name="Sakurai N."/>
            <person name="Takahashi Y."/>
            <person name="Watada M."/>
            <person name="Katoh T."/>
            <person name="Gotoh A."/>
            <person name="Gotoh Y."/>
            <person name="Taniguchi I."/>
            <person name="Nakamura K."/>
            <person name="Hayashi T."/>
            <person name="Katayama T."/>
            <person name="Uemura T."/>
            <person name="Hattori Y."/>
        </authorList>
    </citation>
    <scope>NUCLEOTIDE SEQUENCE [LARGE SCALE GENOMIC DNA]</scope>
    <source>
        <strain evidence="7 8">SB-73</strain>
    </source>
</reference>
<protein>
    <submittedName>
        <fullName evidence="7">Rtf1 protein</fullName>
    </submittedName>
</protein>
<accession>A0AAV5RQP2</accession>
<dbReference type="InterPro" id="IPR004343">
    <property type="entry name" value="Plus-3_dom"/>
</dbReference>
<feature type="compositionally biased region" description="Low complexity" evidence="5">
    <location>
        <begin position="137"/>
        <end position="148"/>
    </location>
</feature>
<dbReference type="GO" id="GO:0016593">
    <property type="term" value="C:Cdc73/Paf1 complex"/>
    <property type="evidence" value="ECO:0007669"/>
    <property type="project" value="TreeGrafter"/>
</dbReference>
<evidence type="ECO:0000256" key="5">
    <source>
        <dbReference type="SAM" id="MobiDB-lite"/>
    </source>
</evidence>
<feature type="compositionally biased region" description="Acidic residues" evidence="5">
    <location>
        <begin position="31"/>
        <end position="40"/>
    </location>
</feature>
<dbReference type="GO" id="GO:0003677">
    <property type="term" value="F:DNA binding"/>
    <property type="evidence" value="ECO:0007669"/>
    <property type="project" value="InterPro"/>
</dbReference>
<evidence type="ECO:0000259" key="6">
    <source>
        <dbReference type="PROSITE" id="PS51360"/>
    </source>
</evidence>
<dbReference type="SMART" id="SM00719">
    <property type="entry name" value="Plus3"/>
    <property type="match status" value="1"/>
</dbReference>
<keyword evidence="3" id="KW-0804">Transcription</keyword>
<feature type="compositionally biased region" description="Low complexity" evidence="5">
    <location>
        <begin position="49"/>
        <end position="58"/>
    </location>
</feature>
<dbReference type="PANTHER" id="PTHR13115:SF8">
    <property type="entry name" value="RNA POLYMERASE-ASSOCIATED PROTEIN RTF1 HOMOLOG"/>
    <property type="match status" value="1"/>
</dbReference>
<proteinExistence type="predicted"/>
<feature type="compositionally biased region" description="Acidic residues" evidence="5">
    <location>
        <begin position="170"/>
        <end position="190"/>
    </location>
</feature>
<dbReference type="SUPFAM" id="SSF159042">
    <property type="entry name" value="Plus3-like"/>
    <property type="match status" value="1"/>
</dbReference>
<feature type="domain" description="Plus3" evidence="6">
    <location>
        <begin position="216"/>
        <end position="347"/>
    </location>
</feature>
<evidence type="ECO:0000256" key="3">
    <source>
        <dbReference type="ARBA" id="ARBA00023163"/>
    </source>
</evidence>
<sequence length="511" mass="57288">MSDSDDDLLALAEVGSEVESDSISQPVKDDSSDEDDDDDNIQSRRTIKSRSSSSTASSNDGVLYPLENKYKNAEDRAKLLALPEIEREQILYDRAQEVQKHAERKYLADRMQKMSKMSKMARSAGDESTPSAKRQRGTTGVSSGTKSSLEMLKKRRAQIKRRPGVRGVDDSDDEESDEDESQDESAEESDGYSQDSGSESDVYASEEEKDTLSKQQITLSDANKLRWGRDLFGRYAQYPDFEHYVQNCFVRVNIGTNRRGEVVYRMGVVKRVVSAKPYDLNGRTVDEALVVAAGSSERQVGFHICSNAPISSSEFEYWLNTMKEAKLPVMSRRRAEQKFREIRELSKKKLTSAEIDELVTRRAKLNGIRGAGAVLVKSDLVHQREIAKASGDAQMVSEITKKLDKYQVNTASSSESSSILTKVNERNRRANVETVRRAEIQHNVERRNKKGTTSDPFSRLKTTAKMFYDSNGKVQLETDVSAEPELSIESTPLDAVDDLIASLDIKLDIVI</sequence>
<evidence type="ECO:0000313" key="7">
    <source>
        <dbReference type="EMBL" id="GMM53023.1"/>
    </source>
</evidence>
<evidence type="ECO:0000256" key="4">
    <source>
        <dbReference type="ARBA" id="ARBA00023242"/>
    </source>
</evidence>
<dbReference type="PROSITE" id="PS51360">
    <property type="entry name" value="PLUS3"/>
    <property type="match status" value="1"/>
</dbReference>
<name>A0AAV5RQP2_STABA</name>
<dbReference type="AlphaFoldDB" id="A0AAV5RQP2"/>
<keyword evidence="8" id="KW-1185">Reference proteome</keyword>
<feature type="compositionally biased region" description="Basic and acidic residues" evidence="5">
    <location>
        <begin position="96"/>
        <end position="112"/>
    </location>
</feature>
<evidence type="ECO:0000313" key="8">
    <source>
        <dbReference type="Proteomes" id="UP001362899"/>
    </source>
</evidence>
<feature type="compositionally biased region" description="Basic residues" evidence="5">
    <location>
        <begin position="153"/>
        <end position="164"/>
    </location>
</feature>
<keyword evidence="2" id="KW-0805">Transcription regulation</keyword>
<evidence type="ECO:0000256" key="1">
    <source>
        <dbReference type="ARBA" id="ARBA00004123"/>
    </source>
</evidence>
<dbReference type="Proteomes" id="UP001362899">
    <property type="component" value="Unassembled WGS sequence"/>
</dbReference>
<dbReference type="InterPro" id="IPR036128">
    <property type="entry name" value="Plus3-like_sf"/>
</dbReference>
<dbReference type="GO" id="GO:1990269">
    <property type="term" value="F:RNA polymerase II C-terminal domain phosphoserine binding"/>
    <property type="evidence" value="ECO:0007669"/>
    <property type="project" value="TreeGrafter"/>
</dbReference>
<dbReference type="Pfam" id="PF03126">
    <property type="entry name" value="Plus-3"/>
    <property type="match status" value="1"/>
</dbReference>
<dbReference type="PANTHER" id="PTHR13115">
    <property type="entry name" value="RNA POLYMERASE-ASSOCIATED PROTEIN RTF1 HOMOLOG"/>
    <property type="match status" value="1"/>
</dbReference>
<dbReference type="EMBL" id="BTGC01000008">
    <property type="protein sequence ID" value="GMM53023.1"/>
    <property type="molecule type" value="Genomic_DNA"/>
</dbReference>
<keyword evidence="4" id="KW-0539">Nucleus</keyword>
<feature type="region of interest" description="Disordered" evidence="5">
    <location>
        <begin position="1"/>
        <end position="67"/>
    </location>
</feature>
<organism evidence="7 8">
    <name type="scientific">Starmerella bacillaris</name>
    <name type="common">Yeast</name>
    <name type="synonym">Candida zemplinina</name>
    <dbReference type="NCBI Taxonomy" id="1247836"/>
    <lineage>
        <taxon>Eukaryota</taxon>
        <taxon>Fungi</taxon>
        <taxon>Dikarya</taxon>
        <taxon>Ascomycota</taxon>
        <taxon>Saccharomycotina</taxon>
        <taxon>Dipodascomycetes</taxon>
        <taxon>Dipodascales</taxon>
        <taxon>Trichomonascaceae</taxon>
        <taxon>Starmerella</taxon>
    </lineage>
</organism>
<feature type="region of interest" description="Disordered" evidence="5">
    <location>
        <begin position="96"/>
        <end position="215"/>
    </location>
</feature>
<comment type="subcellular location">
    <subcellularLocation>
        <location evidence="1">Nucleus</location>
    </subcellularLocation>
</comment>
<comment type="caution">
    <text evidence="7">The sequence shown here is derived from an EMBL/GenBank/DDBJ whole genome shotgun (WGS) entry which is preliminary data.</text>
</comment>
<dbReference type="Gene3D" id="3.90.70.200">
    <property type="entry name" value="Plus-3 domain"/>
    <property type="match status" value="1"/>
</dbReference>